<protein>
    <submittedName>
        <fullName evidence="2">Uncharacterized protein</fullName>
    </submittedName>
</protein>
<dbReference type="EMBL" id="FONG01000002">
    <property type="protein sequence ID" value="SFE28659.1"/>
    <property type="molecule type" value="Genomic_DNA"/>
</dbReference>
<accession>A0A1I1ZAF1</accession>
<dbReference type="AlphaFoldDB" id="A0A1I1ZAF1"/>
<reference evidence="2 3" key="1">
    <citation type="submission" date="2016-10" db="EMBL/GenBank/DDBJ databases">
        <authorList>
            <person name="de Groot N.N."/>
        </authorList>
    </citation>
    <scope>NUCLEOTIDE SEQUENCE [LARGE SCALE GENOMIC DNA]</scope>
    <source>
        <strain evidence="2 3">CGMCC 4.3510</strain>
    </source>
</reference>
<proteinExistence type="predicted"/>
<dbReference type="STRING" id="380248.SAMN05216251_102378"/>
<evidence type="ECO:0000256" key="1">
    <source>
        <dbReference type="SAM" id="MobiDB-lite"/>
    </source>
</evidence>
<keyword evidence="3" id="KW-1185">Reference proteome</keyword>
<evidence type="ECO:0000313" key="2">
    <source>
        <dbReference type="EMBL" id="SFE28659.1"/>
    </source>
</evidence>
<feature type="compositionally biased region" description="Polar residues" evidence="1">
    <location>
        <begin position="33"/>
        <end position="44"/>
    </location>
</feature>
<evidence type="ECO:0000313" key="3">
    <source>
        <dbReference type="Proteomes" id="UP000199323"/>
    </source>
</evidence>
<gene>
    <name evidence="2" type="ORF">SAMN05216251_102378</name>
</gene>
<organism evidence="2 3">
    <name type="scientific">Actinacidiphila alni</name>
    <dbReference type="NCBI Taxonomy" id="380248"/>
    <lineage>
        <taxon>Bacteria</taxon>
        <taxon>Bacillati</taxon>
        <taxon>Actinomycetota</taxon>
        <taxon>Actinomycetes</taxon>
        <taxon>Kitasatosporales</taxon>
        <taxon>Streptomycetaceae</taxon>
        <taxon>Actinacidiphila</taxon>
    </lineage>
</organism>
<dbReference type="Proteomes" id="UP000199323">
    <property type="component" value="Unassembled WGS sequence"/>
</dbReference>
<sequence>MFNYFRRAATWIARRPARAMRRQGPPVRLPQPRRTTPTLRSQRPAQPAYFWPADDLPLVRPYVLSPAELARLQGSEPAEEVLAAT</sequence>
<feature type="region of interest" description="Disordered" evidence="1">
    <location>
        <begin position="16"/>
        <end position="45"/>
    </location>
</feature>
<name>A0A1I1ZAF1_9ACTN</name>